<dbReference type="CDD" id="cd00200">
    <property type="entry name" value="WD40"/>
    <property type="match status" value="1"/>
</dbReference>
<keyword evidence="1 4" id="KW-0853">WD repeat</keyword>
<evidence type="ECO:0000256" key="4">
    <source>
        <dbReference type="PROSITE-ProRule" id="PRU00221"/>
    </source>
</evidence>
<dbReference type="InterPro" id="IPR020472">
    <property type="entry name" value="WD40_PAC1"/>
</dbReference>
<dbReference type="SMART" id="SM00320">
    <property type="entry name" value="WD40"/>
    <property type="match status" value="11"/>
</dbReference>
<dbReference type="GO" id="GO:0032040">
    <property type="term" value="C:small-subunit processome"/>
    <property type="evidence" value="ECO:0007669"/>
    <property type="project" value="TreeGrafter"/>
</dbReference>
<name>A0A0G4FPX6_VITBC</name>
<feature type="domain" description="Small-subunit processome Utp12" evidence="6">
    <location>
        <begin position="917"/>
        <end position="1024"/>
    </location>
</feature>
<feature type="repeat" description="WD" evidence="4">
    <location>
        <begin position="702"/>
        <end position="743"/>
    </location>
</feature>
<dbReference type="PANTHER" id="PTHR19853:SF0">
    <property type="entry name" value="WD REPEAT-CONTAINING PROTEIN 3"/>
    <property type="match status" value="1"/>
</dbReference>
<evidence type="ECO:0000256" key="2">
    <source>
        <dbReference type="ARBA" id="ARBA00022737"/>
    </source>
</evidence>
<dbReference type="SUPFAM" id="SSF50978">
    <property type="entry name" value="WD40 repeat-like"/>
    <property type="match status" value="2"/>
</dbReference>
<proteinExistence type="inferred from homology"/>
<dbReference type="InterPro" id="IPR015943">
    <property type="entry name" value="WD40/YVTN_repeat-like_dom_sf"/>
</dbReference>
<evidence type="ECO:0000259" key="6">
    <source>
        <dbReference type="Pfam" id="PF04003"/>
    </source>
</evidence>
<evidence type="ECO:0000256" key="1">
    <source>
        <dbReference type="ARBA" id="ARBA00022574"/>
    </source>
</evidence>
<dbReference type="InterPro" id="IPR051570">
    <property type="entry name" value="TBC1_cilium_biogenesis"/>
</dbReference>
<dbReference type="Pfam" id="PF04003">
    <property type="entry name" value="Utp12"/>
    <property type="match status" value="1"/>
</dbReference>
<evidence type="ECO:0000313" key="7">
    <source>
        <dbReference type="EMBL" id="CEM16500.1"/>
    </source>
</evidence>
<feature type="compositionally biased region" description="Basic residues" evidence="5">
    <location>
        <begin position="361"/>
        <end position="376"/>
    </location>
</feature>
<evidence type="ECO:0000256" key="5">
    <source>
        <dbReference type="SAM" id="MobiDB-lite"/>
    </source>
</evidence>
<dbReference type="GO" id="GO:0030515">
    <property type="term" value="F:snoRNA binding"/>
    <property type="evidence" value="ECO:0007669"/>
    <property type="project" value="TreeGrafter"/>
</dbReference>
<sequence length="1043" mass="114111">MVKAYLRYEYVDVFGLVTARDCNVLLDASGKYAVTGCHEAVAIWHLRQGALAAKLTVPTNTHGDSGSREPAAQQVTCLALLPPASPSPSSSVCHTICIAAGYTDGALRLWEWRHDDTNIDKREREAEGGDRRRVARPADKAPVLTLHGHKKGVSVVAASRTGALVVTGGNDTDVNVWDVVGQRGLFRLRGHRDQVTAIAFLHQNDDEPLSEPFVLVSGSKDGLIKLWDMGTQSCLQTLVEHKGSVWSIAVDTREHRLFAGSDDHFLRLWRLHHRDDQDDPATDAPTPRDPVTHMPLTASYLGALKRQASTATEGEKAGRVVGILCIPPPREGEGGGMVLCHAQPSKRLEVFRVHSAEEQAKRKRRRLKRAREKRAKRGGERGDDWGEGEGVEETESEKERAYAVSDELSALGEFHVRQRVASVDLRDHHLLLGLHNNTIELRRLQVHGSLEERETAEVKREEEQDGEASPTSAAAAAAADILHPYPSVSPSLKYALAAPVVCDLSSSGHATSAAPNVLAVSHDDGLLLSIAKQSAKVWTTRTMRPVRTMQLPTASQIGLCAIFVAGNDHIVVGLKDGSVALYDLASMDALQMDKAHGAAVQDIAPHPHHTGFASVGSDKVLKLYKFYVKKRTTPTGGEEGEGVGVETETVAFVDTMAHELNDEGMCVRYSPSCKFLAVGLLDSTTQIYYLNPGPSVKPFVTLYGHKLPITALDISTDSTLLVSASADKSVKLWGMDFGDCHTSFRAHTQAVTKARFLPDTHYFVTTGRDGCVKIWDGDARELITQLMSGGSAVTCVALSLDAAFFFTAGEDGGIRLWRRTSEQLFLEEERERELEQRMEQDAYTRDDMDTAAGGGEEVTLIRPTKRTLDSVRTAERLMEVIDEATEALTDQQQEQGDETMGGGSSSKPELAGRTAHEHVLWAVQQVPAPLLYEVLLSMPFSYALRLMQFIAAIAEAIDIMGGGYVCVERLSQTALLLVQLHTRQLVTSSAHRPLLLRLRDTLRPLLIKERDVLHFNTVALQLLEGKARNESSGSSSSQQDLSR</sequence>
<dbReference type="AlphaFoldDB" id="A0A0G4FPX6"/>
<dbReference type="PRINTS" id="PR00320">
    <property type="entry name" value="GPROTEINBRPT"/>
</dbReference>
<dbReference type="InterPro" id="IPR001680">
    <property type="entry name" value="WD40_rpt"/>
</dbReference>
<dbReference type="Pfam" id="PF25173">
    <property type="entry name" value="Beta-prop_WDR3_1st"/>
    <property type="match status" value="1"/>
</dbReference>
<dbReference type="GO" id="GO:0034388">
    <property type="term" value="C:Pwp2p-containing subcomplex of 90S preribosome"/>
    <property type="evidence" value="ECO:0007669"/>
    <property type="project" value="TreeGrafter"/>
</dbReference>
<feature type="repeat" description="WD" evidence="4">
    <location>
        <begin position="786"/>
        <end position="827"/>
    </location>
</feature>
<dbReference type="InParanoid" id="A0A0G4FPX6"/>
<dbReference type="Gene3D" id="2.130.10.10">
    <property type="entry name" value="YVTN repeat-like/Quinoprotein amine dehydrogenase"/>
    <property type="match status" value="3"/>
</dbReference>
<dbReference type="VEuPathDB" id="CryptoDB:Vbra_782"/>
<feature type="repeat" description="WD" evidence="4">
    <location>
        <begin position="146"/>
        <end position="179"/>
    </location>
</feature>
<dbReference type="PROSITE" id="PS00678">
    <property type="entry name" value="WD_REPEATS_1"/>
    <property type="match status" value="2"/>
</dbReference>
<feature type="repeat" description="WD" evidence="4">
    <location>
        <begin position="744"/>
        <end position="785"/>
    </location>
</feature>
<feature type="region of interest" description="Disordered" evidence="5">
    <location>
        <begin position="889"/>
        <end position="910"/>
    </location>
</feature>
<dbReference type="EMBL" id="CDMY01000477">
    <property type="protein sequence ID" value="CEM16500.1"/>
    <property type="molecule type" value="Genomic_DNA"/>
</dbReference>
<dbReference type="Proteomes" id="UP000041254">
    <property type="component" value="Unassembled WGS sequence"/>
</dbReference>
<dbReference type="STRING" id="1169540.A0A0G4FPX6"/>
<dbReference type="PROSITE" id="PS50294">
    <property type="entry name" value="WD_REPEATS_REGION"/>
    <property type="match status" value="5"/>
</dbReference>
<feature type="compositionally biased region" description="Acidic residues" evidence="5">
    <location>
        <begin position="385"/>
        <end position="396"/>
    </location>
</feature>
<evidence type="ECO:0000256" key="3">
    <source>
        <dbReference type="ARBA" id="ARBA00038229"/>
    </source>
</evidence>
<reference evidence="7 8" key="1">
    <citation type="submission" date="2014-11" db="EMBL/GenBank/DDBJ databases">
        <authorList>
            <person name="Zhu J."/>
            <person name="Qi W."/>
            <person name="Song R."/>
        </authorList>
    </citation>
    <scope>NUCLEOTIDE SEQUENCE [LARGE SCALE GENOMIC DNA]</scope>
</reference>
<feature type="region of interest" description="Disordered" evidence="5">
    <location>
        <begin position="359"/>
        <end position="400"/>
    </location>
</feature>
<dbReference type="InterPro" id="IPR019775">
    <property type="entry name" value="WD40_repeat_CS"/>
</dbReference>
<dbReference type="GO" id="GO:0030490">
    <property type="term" value="P:maturation of SSU-rRNA"/>
    <property type="evidence" value="ECO:0007669"/>
    <property type="project" value="TreeGrafter"/>
</dbReference>
<feature type="region of interest" description="Disordered" evidence="5">
    <location>
        <begin position="451"/>
        <end position="475"/>
    </location>
</feature>
<dbReference type="PROSITE" id="PS50082">
    <property type="entry name" value="WD_REPEATS_2"/>
    <property type="match status" value="6"/>
</dbReference>
<organism evidence="7 8">
    <name type="scientific">Vitrella brassicaformis (strain CCMP3155)</name>
    <dbReference type="NCBI Taxonomy" id="1169540"/>
    <lineage>
        <taxon>Eukaryota</taxon>
        <taxon>Sar</taxon>
        <taxon>Alveolata</taxon>
        <taxon>Colpodellida</taxon>
        <taxon>Vitrellaceae</taxon>
        <taxon>Vitrella</taxon>
    </lineage>
</organism>
<keyword evidence="8" id="KW-1185">Reference proteome</keyword>
<accession>A0A0G4FPX6</accession>
<dbReference type="InterPro" id="IPR036322">
    <property type="entry name" value="WD40_repeat_dom_sf"/>
</dbReference>
<evidence type="ECO:0000313" key="8">
    <source>
        <dbReference type="Proteomes" id="UP000041254"/>
    </source>
</evidence>
<dbReference type="PhylomeDB" id="A0A0G4FPX6"/>
<dbReference type="OMA" id="MNIPLTC"/>
<feature type="repeat" description="WD" evidence="4">
    <location>
        <begin position="188"/>
        <end position="237"/>
    </location>
</feature>
<gene>
    <name evidence="7" type="ORF">Vbra_782</name>
</gene>
<comment type="similarity">
    <text evidence="3">Belongs to the WD repeat WDR3/UTP12 family.</text>
</comment>
<protein>
    <recommendedName>
        <fullName evidence="6">Small-subunit processome Utp12 domain-containing protein</fullName>
    </recommendedName>
</protein>
<feature type="compositionally biased region" description="Basic and acidic residues" evidence="5">
    <location>
        <begin position="451"/>
        <end position="462"/>
    </location>
</feature>
<dbReference type="Pfam" id="PF25172">
    <property type="entry name" value="Beta-prop_WDR3_2nd"/>
    <property type="match status" value="1"/>
</dbReference>
<dbReference type="FunCoup" id="A0A0G4FPX6">
    <property type="interactions" value="283"/>
</dbReference>
<dbReference type="InterPro" id="IPR007148">
    <property type="entry name" value="SSU_processome_Utp12"/>
</dbReference>
<keyword evidence="2" id="KW-0677">Repeat</keyword>
<feature type="repeat" description="WD" evidence="4">
    <location>
        <begin position="238"/>
        <end position="271"/>
    </location>
</feature>
<dbReference type="OrthoDB" id="338608at2759"/>
<dbReference type="PANTHER" id="PTHR19853">
    <property type="entry name" value="WD REPEAT CONTAINING PROTEIN 3 WDR3"/>
    <property type="match status" value="1"/>
</dbReference>